<feature type="region of interest" description="Disordered" evidence="1">
    <location>
        <begin position="1"/>
        <end position="39"/>
    </location>
</feature>
<evidence type="ECO:0000313" key="2">
    <source>
        <dbReference type="EMBL" id="SVC67763.1"/>
    </source>
</evidence>
<sequence length="81" mass="8944">MRRHVELEGIEPSTSSMPSKVRIDQQSSRKGPVLEDHAGGFRIEPLRPVGPQLARATYRANSNWRISPTPSSSDSVELTMG</sequence>
<dbReference type="AlphaFoldDB" id="A0A382P326"/>
<reference evidence="2" key="1">
    <citation type="submission" date="2018-05" db="EMBL/GenBank/DDBJ databases">
        <authorList>
            <person name="Lanie J.A."/>
            <person name="Ng W.-L."/>
            <person name="Kazmierczak K.M."/>
            <person name="Andrzejewski T.M."/>
            <person name="Davidsen T.M."/>
            <person name="Wayne K.J."/>
            <person name="Tettelin H."/>
            <person name="Glass J.I."/>
            <person name="Rusch D."/>
            <person name="Podicherti R."/>
            <person name="Tsui H.-C.T."/>
            <person name="Winkler M.E."/>
        </authorList>
    </citation>
    <scope>NUCLEOTIDE SEQUENCE</scope>
</reference>
<evidence type="ECO:0000256" key="1">
    <source>
        <dbReference type="SAM" id="MobiDB-lite"/>
    </source>
</evidence>
<gene>
    <name evidence="2" type="ORF">METZ01_LOCUS320617</name>
</gene>
<proteinExistence type="predicted"/>
<protein>
    <submittedName>
        <fullName evidence="2">Uncharacterized protein</fullName>
    </submittedName>
</protein>
<name>A0A382P326_9ZZZZ</name>
<accession>A0A382P326</accession>
<organism evidence="2">
    <name type="scientific">marine metagenome</name>
    <dbReference type="NCBI Taxonomy" id="408172"/>
    <lineage>
        <taxon>unclassified sequences</taxon>
        <taxon>metagenomes</taxon>
        <taxon>ecological metagenomes</taxon>
    </lineage>
</organism>
<dbReference type="EMBL" id="UINC01104541">
    <property type="protein sequence ID" value="SVC67763.1"/>
    <property type="molecule type" value="Genomic_DNA"/>
</dbReference>
<feature type="compositionally biased region" description="Polar residues" evidence="1">
    <location>
        <begin position="12"/>
        <end position="29"/>
    </location>
</feature>